<dbReference type="GO" id="GO:0005509">
    <property type="term" value="F:calcium ion binding"/>
    <property type="evidence" value="ECO:0007669"/>
    <property type="project" value="UniProtKB-UniRule"/>
</dbReference>
<dbReference type="PRINTS" id="PR00205">
    <property type="entry name" value="CADHERIN"/>
</dbReference>
<dbReference type="STRING" id="45351.A7SLK9"/>
<gene>
    <name evidence="14" type="ORF">NEMVEDRAFT_v1g122785</name>
</gene>
<evidence type="ECO:0000256" key="3">
    <source>
        <dbReference type="ARBA" id="ARBA00022536"/>
    </source>
</evidence>
<dbReference type="Pfam" id="PF00028">
    <property type="entry name" value="Cadherin"/>
    <property type="match status" value="15"/>
</dbReference>
<evidence type="ECO:0000256" key="11">
    <source>
        <dbReference type="ARBA" id="ARBA00023180"/>
    </source>
</evidence>
<evidence type="ECO:0000256" key="9">
    <source>
        <dbReference type="ARBA" id="ARBA00023136"/>
    </source>
</evidence>
<accession>A7SLK9</accession>
<keyword evidence="10" id="KW-1015">Disulfide bond</keyword>
<feature type="domain" description="Cadherin" evidence="13">
    <location>
        <begin position="1370"/>
        <end position="1478"/>
    </location>
</feature>
<dbReference type="PANTHER" id="PTHR24027">
    <property type="entry name" value="CADHERIN-23"/>
    <property type="match status" value="1"/>
</dbReference>
<keyword evidence="5" id="KW-0732">Signal</keyword>
<dbReference type="SUPFAM" id="SSF49313">
    <property type="entry name" value="Cadherin-like"/>
    <property type="match status" value="16"/>
</dbReference>
<keyword evidence="6" id="KW-0677">Repeat</keyword>
<name>A7SLK9_NEMVE</name>
<dbReference type="OrthoDB" id="6252479at2759"/>
<evidence type="ECO:0000256" key="12">
    <source>
        <dbReference type="PROSITE-ProRule" id="PRU00043"/>
    </source>
</evidence>
<evidence type="ECO:0000256" key="1">
    <source>
        <dbReference type="ARBA" id="ARBA00004251"/>
    </source>
</evidence>
<dbReference type="Gene3D" id="2.60.40.60">
    <property type="entry name" value="Cadherins"/>
    <property type="match status" value="16"/>
</dbReference>
<keyword evidence="4" id="KW-0812">Transmembrane</keyword>
<dbReference type="eggNOG" id="KOG3594">
    <property type="taxonomic scope" value="Eukaryota"/>
</dbReference>
<dbReference type="InParanoid" id="A7SLK9"/>
<dbReference type="PANTHER" id="PTHR24027:SF438">
    <property type="entry name" value="CADHERIN 23"/>
    <property type="match status" value="1"/>
</dbReference>
<evidence type="ECO:0000313" key="15">
    <source>
        <dbReference type="Proteomes" id="UP000001593"/>
    </source>
</evidence>
<feature type="domain" description="Cadherin" evidence="13">
    <location>
        <begin position="1577"/>
        <end position="1677"/>
    </location>
</feature>
<dbReference type="GO" id="GO:0008013">
    <property type="term" value="F:beta-catenin binding"/>
    <property type="evidence" value="ECO:0000318"/>
    <property type="project" value="GO_Central"/>
</dbReference>
<dbReference type="GO" id="GO:0045296">
    <property type="term" value="F:cadherin binding"/>
    <property type="evidence" value="ECO:0000318"/>
    <property type="project" value="GO_Central"/>
</dbReference>
<feature type="domain" description="Cadherin" evidence="13">
    <location>
        <begin position="531"/>
        <end position="637"/>
    </location>
</feature>
<dbReference type="GO" id="GO:0016477">
    <property type="term" value="P:cell migration"/>
    <property type="evidence" value="ECO:0000318"/>
    <property type="project" value="GO_Central"/>
</dbReference>
<dbReference type="InterPro" id="IPR020894">
    <property type="entry name" value="Cadherin_CS"/>
</dbReference>
<evidence type="ECO:0000259" key="13">
    <source>
        <dbReference type="PROSITE" id="PS50268"/>
    </source>
</evidence>
<dbReference type="GO" id="GO:0098742">
    <property type="term" value="P:cell-cell adhesion via plasma-membrane adhesion molecules"/>
    <property type="evidence" value="ECO:0000318"/>
    <property type="project" value="GO_Central"/>
</dbReference>
<evidence type="ECO:0000256" key="7">
    <source>
        <dbReference type="ARBA" id="ARBA00022837"/>
    </source>
</evidence>
<dbReference type="GO" id="GO:0007156">
    <property type="term" value="P:homophilic cell adhesion via plasma membrane adhesion molecules"/>
    <property type="evidence" value="ECO:0007669"/>
    <property type="project" value="InterPro"/>
</dbReference>
<feature type="non-terminal residue" evidence="14">
    <location>
        <position position="1677"/>
    </location>
</feature>
<comment type="subcellular location">
    <subcellularLocation>
        <location evidence="1">Cell membrane</location>
        <topology evidence="1">Single-pass type I membrane protein</topology>
    </subcellularLocation>
</comment>
<dbReference type="OMA" id="AQISYLF"/>
<keyword evidence="8" id="KW-1133">Transmembrane helix</keyword>
<dbReference type="HOGENOM" id="CLU_001273_1_0_1"/>
<dbReference type="Pfam" id="PF25374">
    <property type="entry name" value="Cadherin_FAT4_N"/>
    <property type="match status" value="1"/>
</dbReference>
<reference evidence="14 15" key="1">
    <citation type="journal article" date="2007" name="Science">
        <title>Sea anemone genome reveals ancestral eumetazoan gene repertoire and genomic organization.</title>
        <authorList>
            <person name="Putnam N.H."/>
            <person name="Srivastava M."/>
            <person name="Hellsten U."/>
            <person name="Dirks B."/>
            <person name="Chapman J."/>
            <person name="Salamov A."/>
            <person name="Terry A."/>
            <person name="Shapiro H."/>
            <person name="Lindquist E."/>
            <person name="Kapitonov V.V."/>
            <person name="Jurka J."/>
            <person name="Genikhovich G."/>
            <person name="Grigoriev I.V."/>
            <person name="Lucas S.M."/>
            <person name="Steele R.E."/>
            <person name="Finnerty J.R."/>
            <person name="Technau U."/>
            <person name="Martindale M.Q."/>
            <person name="Rokhsar D.S."/>
        </authorList>
    </citation>
    <scope>NUCLEOTIDE SEQUENCE [LARGE SCALE GENOMIC DNA]</scope>
    <source>
        <strain evidence="15">CH2 X CH6</strain>
    </source>
</reference>
<keyword evidence="9" id="KW-0472">Membrane</keyword>
<keyword evidence="3" id="KW-0245">EGF-like domain</keyword>
<dbReference type="InterPro" id="IPR039808">
    <property type="entry name" value="Cadherin"/>
</dbReference>
<evidence type="ECO:0000256" key="6">
    <source>
        <dbReference type="ARBA" id="ARBA00022737"/>
    </source>
</evidence>
<feature type="domain" description="Cadherin" evidence="13">
    <location>
        <begin position="947"/>
        <end position="1050"/>
    </location>
</feature>
<dbReference type="CDD" id="cd11304">
    <property type="entry name" value="Cadherin_repeat"/>
    <property type="match status" value="16"/>
</dbReference>
<evidence type="ECO:0000256" key="4">
    <source>
        <dbReference type="ARBA" id="ARBA00022692"/>
    </source>
</evidence>
<evidence type="ECO:0000256" key="2">
    <source>
        <dbReference type="ARBA" id="ARBA00022475"/>
    </source>
</evidence>
<protein>
    <recommendedName>
        <fullName evidence="13">Cadherin domain-containing protein</fullName>
    </recommendedName>
</protein>
<dbReference type="PROSITE" id="PS00232">
    <property type="entry name" value="CADHERIN_1"/>
    <property type="match status" value="8"/>
</dbReference>
<keyword evidence="2" id="KW-1003">Cell membrane</keyword>
<dbReference type="FunFam" id="2.60.40.60:FF:000013">
    <property type="entry name" value="Cadherin EGF LAG seven-pass G-type receptor"/>
    <property type="match status" value="2"/>
</dbReference>
<evidence type="ECO:0000256" key="8">
    <source>
        <dbReference type="ARBA" id="ARBA00022989"/>
    </source>
</evidence>
<feature type="domain" description="Cadherin" evidence="13">
    <location>
        <begin position="96"/>
        <end position="206"/>
    </location>
</feature>
<feature type="domain" description="Cadherin" evidence="13">
    <location>
        <begin position="1051"/>
        <end position="1159"/>
    </location>
</feature>
<feature type="domain" description="Cadherin" evidence="13">
    <location>
        <begin position="1265"/>
        <end position="1369"/>
    </location>
</feature>
<keyword evidence="7 12" id="KW-0106">Calcium</keyword>
<feature type="domain" description="Cadherin" evidence="13">
    <location>
        <begin position="207"/>
        <end position="313"/>
    </location>
</feature>
<dbReference type="GO" id="GO:0016342">
    <property type="term" value="C:catenin complex"/>
    <property type="evidence" value="ECO:0000318"/>
    <property type="project" value="GO_Central"/>
</dbReference>
<evidence type="ECO:0000256" key="10">
    <source>
        <dbReference type="ARBA" id="ARBA00023157"/>
    </source>
</evidence>
<dbReference type="FunFam" id="2.60.40.60:FF:000020">
    <property type="entry name" value="Dachsous cadherin-related 1b"/>
    <property type="match status" value="6"/>
</dbReference>
<sequence>MFAASVSAGSSYTFHVQEEQPPGTYVGKVDGASAFEGSPKQFGFNSNTGVISTTARIDRETTTQISLQLRTLNPSNQPISVQVQVDDINDNEPRFPTLYYTLRIRESMDVNTTNPINTATDPDAGNNGTVDYTIASGDNTATFSLGTTACPTGSTLCVITKKPLDRETTDFYQLNITATDRGTPALMGYCLINITILDENDHAPVFTQNSYLGSIAENTKPGVSILRVSAADRDSGSNGDIKYAIDWDAIQSNSIFDLDSSTGVIRTKQNLDFEVKNSYTFNVIASDGGVPSKNDLATVTINVLDTNDNSPQLKITYLPPHNGDKAIRSENSLINTNIAYILVTDKDSNTNSQTELKITNGDDEGCFKVEFLGFYFIQLQKPLDRELVPFYNLTLNVTDKGVPSRSTLGFVLIDVTDVNDNSPAFTSNAYTANISELAQNGSYVLQLNATDPDEGDNGTVSYSITGGNDLGWFQVDFQSGLVTTAKPLDREQVSSVTITITAQDHGSAPKTGSTTVTVTIIDGNDNKPRFMKSSYKGTISEGASIGATVLQVSATDVDSGDNGRITYEISSSDAQVNGLFELNTQTGVLWTKSQLDRETKSLYSFTVLAKDHGDPQLMSSVKVELTISDINDNAPVFYPVEYFASIMENEPPGKLLQVTATDADEGTNAVISYDIIGGNNNGNFSIDSSTGVISTLASLDHEVEEFFSLIISAKDGGNKYAAKTAVVNVTVLNKADNLPVFLYEMYNFTVYENVPKGTLVGRVYATTKDKNGSISYAIVSGDPTNLFLVDSTGGIIKINGDMDREEKAQYLLAVIARVGTVKPLSAQATVNIEVLDRNDNAPQFSTSSVIVDIDGTWLVGQVVYNAAAVDLDAGKNGLVRYQLTSNAEGLLWINSTSGVIKLARKLTDGDETQYTVQVLASDSGSPPQHSTMTIHITLSINHPPKFTLSSYVTHVLASQPLSYQFFYVVAVDQDSGKNGQLFYSIPQGNEEGLFGIFPGGKLYIRKSLLQALKGSYDLIVRATDGGVPSFSASVPVTIYIQDSNDHRSLFVNNTFRFAVAENSSPGTLVGTLVAHALDHSRTKDIVYSLISSESHFAVDVRSGQITTRVRLDREELIKNTGSNVYIMQAEAMYNDTTIKRDKAIVIVTVTDLNDNAPVFSRAVYAITVSELSLPGSPVFRIKAMDADEGDNAKFFYSLVSGTGMDKFFINSSTGELHLSKTLDRETTSSYNLVVKATDASNANLYSTAKIEITVGDSNDQRPVFPESDYTVNITEDALIGSLVINLNASDKDIGQNGLIKYSISNGNLAAMFDVESATGRLIVAKSLDFETTQLYELTITAQDHGLIPLSSTVNVTVNVLDVNDNAPLFPTQPVTLTVRENVNTGFPVGRCTASDRDTGTNAHIAFSMYSQTPSKTFSVNSATCEITTIAAIDLETMPAGRDSFQLVVMATDQGSPKLSTRKSITVQVTDENDNSPGFVSPPAAAAGSSLNVMTITAEDPDRNSNGKVTYSIISGNNGYFNLHPSTGQLQMIHQIPDNPTIYQLTIQASDGGQPSRQTQTVVSVFKEGPIGGGPTFSSADYQGSVTENKVAGTSVVTVLAAYPQSSLNGNIEYYLTSDSSKGGFEVVKSTGVVKTTRGIDREGMGASFNLVVYAVDKQGPSARTSSATVTITVQDVN</sequence>
<organism evidence="14 15">
    <name type="scientific">Nematostella vectensis</name>
    <name type="common">Starlet sea anemone</name>
    <dbReference type="NCBI Taxonomy" id="45351"/>
    <lineage>
        <taxon>Eukaryota</taxon>
        <taxon>Metazoa</taxon>
        <taxon>Cnidaria</taxon>
        <taxon>Anthozoa</taxon>
        <taxon>Hexacorallia</taxon>
        <taxon>Actiniaria</taxon>
        <taxon>Edwardsiidae</taxon>
        <taxon>Nematostella</taxon>
    </lineage>
</organism>
<dbReference type="InterPro" id="IPR015919">
    <property type="entry name" value="Cadherin-like_sf"/>
</dbReference>
<proteinExistence type="predicted"/>
<feature type="domain" description="Cadherin" evidence="13">
    <location>
        <begin position="638"/>
        <end position="741"/>
    </location>
</feature>
<dbReference type="FunFam" id="2.60.40.60:FF:000007">
    <property type="entry name" value="Protocadherin alpha 2"/>
    <property type="match status" value="1"/>
</dbReference>
<feature type="domain" description="Cadherin" evidence="13">
    <location>
        <begin position="860"/>
        <end position="946"/>
    </location>
</feature>
<dbReference type="FunFam" id="2.60.40.60:FF:000061">
    <property type="entry name" value="FAT atypical cadherin 3"/>
    <property type="match status" value="1"/>
</dbReference>
<keyword evidence="15" id="KW-1185">Reference proteome</keyword>
<feature type="domain" description="Cadherin" evidence="13">
    <location>
        <begin position="426"/>
        <end position="530"/>
    </location>
</feature>
<keyword evidence="11" id="KW-0325">Glycoprotein</keyword>
<dbReference type="PROSITE" id="PS50268">
    <property type="entry name" value="CADHERIN_2"/>
    <property type="match status" value="16"/>
</dbReference>
<dbReference type="KEGG" id="nve:5506831"/>
<feature type="domain" description="Cadherin" evidence="13">
    <location>
        <begin position="1160"/>
        <end position="1264"/>
    </location>
</feature>
<feature type="domain" description="Cadherin" evidence="13">
    <location>
        <begin position="1484"/>
        <end position="1576"/>
    </location>
</feature>
<feature type="domain" description="Cadherin" evidence="13">
    <location>
        <begin position="42"/>
        <end position="95"/>
    </location>
</feature>
<feature type="domain" description="Cadherin" evidence="13">
    <location>
        <begin position="330"/>
        <end position="425"/>
    </location>
</feature>
<evidence type="ECO:0000313" key="14">
    <source>
        <dbReference type="EMBL" id="EDO35412.1"/>
    </source>
</evidence>
<dbReference type="SMART" id="SM00112">
    <property type="entry name" value="CA"/>
    <property type="match status" value="16"/>
</dbReference>
<dbReference type="Proteomes" id="UP000001593">
    <property type="component" value="Unassembled WGS sequence"/>
</dbReference>
<dbReference type="EMBL" id="DS469699">
    <property type="protein sequence ID" value="EDO35412.1"/>
    <property type="molecule type" value="Genomic_DNA"/>
</dbReference>
<evidence type="ECO:0000256" key="5">
    <source>
        <dbReference type="ARBA" id="ARBA00022729"/>
    </source>
</evidence>
<dbReference type="FunFam" id="2.60.40.60:FF:000134">
    <property type="entry name" value="protocadherin Fat 4"/>
    <property type="match status" value="1"/>
</dbReference>
<feature type="domain" description="Cadherin" evidence="13">
    <location>
        <begin position="742"/>
        <end position="844"/>
    </location>
</feature>
<dbReference type="InterPro" id="IPR002126">
    <property type="entry name" value="Cadherin-like_dom"/>
</dbReference>